<name>A0A2I1F8W0_9GLOM</name>
<reference evidence="3 4" key="2">
    <citation type="submission" date="2017-10" db="EMBL/GenBank/DDBJ databases">
        <title>Genome analyses suggest a sexual origin of heterokaryosis in a supposedly ancient asexual fungus.</title>
        <authorList>
            <person name="Corradi N."/>
            <person name="Sedzielewska K."/>
            <person name="Noel J."/>
            <person name="Charron P."/>
            <person name="Farinelli L."/>
            <person name="Marton T."/>
            <person name="Kruger M."/>
            <person name="Pelin A."/>
            <person name="Brachmann A."/>
            <person name="Corradi N."/>
        </authorList>
    </citation>
    <scope>NUCLEOTIDE SEQUENCE [LARGE SCALE GENOMIC DNA]</scope>
    <source>
        <strain evidence="3 4">A1</strain>
    </source>
</reference>
<dbReference type="VEuPathDB" id="FungiDB:RhiirFUN_000673"/>
<sequence length="504" mass="60840">MINESIKNLVTQKNEYDSVVVNWLCRCSDTSITYFPDSFRDLVEKNSYYCWICNKPRRIFKISLRTSSYEPQTEYIINYRDKNVYRIIPYLKHLSHIGVYKVCGIWSCQSCDWETIFNIGRIKLSHLGKRDLVREECLICNNECQISSFHLLKRKSNEYKELCSITEIVRHLIDNNKYQIYGYWLCRSWKCRHEPSCKTDVDCRYKWQSRHKWQCQHEPKCEGLWSTFRCRIKECKCKFKHDWKCEYLLPNENKWQCENEICRCKQKHDAKCDSWLGNNKWLCQHNQKCKTERECQREWLCLNDWKSEEYTQELLKEYLKKPQNEQQYVFFRKDCKECGKKCQISSFHLYTSQEDESEESNSPSLAPTPCSPLEPTSPPVEKLVEIQPQIPTVEIICHLVWNNHYRVFGKWTCKNYYHDCFNDWSSSYTWIKLRKFIDKIPAENLNRTDFYMQSCYDCKQSGNRLLEYEHLEEAAEINHHKRHLCKKCQYGEICHKTGDYLGVL</sequence>
<dbReference type="Proteomes" id="UP000684084">
    <property type="component" value="Unassembled WGS sequence"/>
</dbReference>
<dbReference type="VEuPathDB" id="FungiDB:FUN_020447"/>
<dbReference type="OrthoDB" id="2303199at2759"/>
<dbReference type="Proteomes" id="UP000232688">
    <property type="component" value="Unassembled WGS sequence"/>
</dbReference>
<evidence type="ECO:0000313" key="4">
    <source>
        <dbReference type="Proteomes" id="UP000232688"/>
    </source>
</evidence>
<proteinExistence type="predicted"/>
<evidence type="ECO:0000256" key="1">
    <source>
        <dbReference type="SAM" id="MobiDB-lite"/>
    </source>
</evidence>
<comment type="caution">
    <text evidence="3">The sequence shown here is derived from an EMBL/GenBank/DDBJ whole genome shotgun (WGS) entry which is preliminary data.</text>
</comment>
<dbReference type="EMBL" id="CAGKOT010000002">
    <property type="protein sequence ID" value="CAB5315190.1"/>
    <property type="molecule type" value="Genomic_DNA"/>
</dbReference>
<dbReference type="VEuPathDB" id="FungiDB:RhiirA1_492075"/>
<feature type="region of interest" description="Disordered" evidence="1">
    <location>
        <begin position="357"/>
        <end position="376"/>
    </location>
</feature>
<evidence type="ECO:0000313" key="3">
    <source>
        <dbReference type="EMBL" id="PKC59804.1"/>
    </source>
</evidence>
<evidence type="ECO:0000313" key="2">
    <source>
        <dbReference type="EMBL" id="CAB5315190.1"/>
    </source>
</evidence>
<gene>
    <name evidence="2" type="ORF">CHRIB12_LOCUS1840</name>
    <name evidence="3" type="ORF">RhiirA1_492075</name>
</gene>
<protein>
    <submittedName>
        <fullName evidence="3">Uncharacterized protein</fullName>
    </submittedName>
</protein>
<reference evidence="2" key="3">
    <citation type="submission" date="2020-05" db="EMBL/GenBank/DDBJ databases">
        <authorList>
            <person name="Rincon C."/>
            <person name="Sanders R I."/>
            <person name="Robbins C."/>
            <person name="Chaturvedi A."/>
        </authorList>
    </citation>
    <scope>NUCLEOTIDE SEQUENCE</scope>
    <source>
        <strain evidence="2">CHB12</strain>
    </source>
</reference>
<reference evidence="3 4" key="1">
    <citation type="submission" date="2017-10" db="EMBL/GenBank/DDBJ databases">
        <title>Extensive intraspecific genome diversity in a model arbuscular mycorrhizal fungus.</title>
        <authorList>
            <person name="Chen E.C.H."/>
            <person name="Morin E."/>
            <person name="Baudet D."/>
            <person name="Noel J."/>
            <person name="Ndikumana S."/>
            <person name="Charron P."/>
            <person name="St-Onge C."/>
            <person name="Giorgi J."/>
            <person name="Grigoriev I.V."/>
            <person name="Roux C."/>
            <person name="Martin F.M."/>
            <person name="Corradi N."/>
        </authorList>
    </citation>
    <scope>NUCLEOTIDE SEQUENCE [LARGE SCALE GENOMIC DNA]</scope>
    <source>
        <strain evidence="3 4">A1</strain>
    </source>
</reference>
<accession>A0A2I1F8W0</accession>
<organism evidence="3 4">
    <name type="scientific">Rhizophagus irregularis</name>
    <dbReference type="NCBI Taxonomy" id="588596"/>
    <lineage>
        <taxon>Eukaryota</taxon>
        <taxon>Fungi</taxon>
        <taxon>Fungi incertae sedis</taxon>
        <taxon>Mucoromycota</taxon>
        <taxon>Glomeromycotina</taxon>
        <taxon>Glomeromycetes</taxon>
        <taxon>Glomerales</taxon>
        <taxon>Glomeraceae</taxon>
        <taxon>Rhizophagus</taxon>
    </lineage>
</organism>
<dbReference type="AlphaFoldDB" id="A0A2I1F8W0"/>
<dbReference type="EMBL" id="LLXH01001258">
    <property type="protein sequence ID" value="PKC59804.1"/>
    <property type="molecule type" value="Genomic_DNA"/>
</dbReference>